<organism evidence="2 3">
    <name type="scientific">Paenibacillus paeoniae</name>
    <dbReference type="NCBI Taxonomy" id="2292705"/>
    <lineage>
        <taxon>Bacteria</taxon>
        <taxon>Bacillati</taxon>
        <taxon>Bacillota</taxon>
        <taxon>Bacilli</taxon>
        <taxon>Bacillales</taxon>
        <taxon>Paenibacillaceae</taxon>
        <taxon>Paenibacillus</taxon>
    </lineage>
</organism>
<name>A0A371PGM9_9BACL</name>
<dbReference type="OrthoDB" id="2628871at2"/>
<dbReference type="EMBL" id="QUBQ01000002">
    <property type="protein sequence ID" value="REK74560.1"/>
    <property type="molecule type" value="Genomic_DNA"/>
</dbReference>
<reference evidence="2 3" key="1">
    <citation type="submission" date="2018-08" db="EMBL/GenBank/DDBJ databases">
        <title>Paenibacillus sp. M4BSY-1, whole genome shotgun sequence.</title>
        <authorList>
            <person name="Tuo L."/>
        </authorList>
    </citation>
    <scope>NUCLEOTIDE SEQUENCE [LARGE SCALE GENOMIC DNA]</scope>
    <source>
        <strain evidence="2 3">M4BSY-1</strain>
    </source>
</reference>
<evidence type="ECO:0000313" key="3">
    <source>
        <dbReference type="Proteomes" id="UP000261905"/>
    </source>
</evidence>
<accession>A0A371PGM9</accession>
<keyword evidence="3" id="KW-1185">Reference proteome</keyword>
<dbReference type="AlphaFoldDB" id="A0A371PGM9"/>
<evidence type="ECO:0000313" key="2">
    <source>
        <dbReference type="EMBL" id="REK74560.1"/>
    </source>
</evidence>
<feature type="signal peptide" evidence="1">
    <location>
        <begin position="1"/>
        <end position="25"/>
    </location>
</feature>
<gene>
    <name evidence="2" type="ORF">DX130_12720</name>
</gene>
<feature type="chain" id="PRO_5016663346" evidence="1">
    <location>
        <begin position="26"/>
        <end position="122"/>
    </location>
</feature>
<sequence length="122" mass="13023">MNIRKMGLGLMVIVMLLTFATSASASTTRTDSGTTTHSGGNLSLQYYAYDSHVHGWMYATVYRVTASGDVFVGSGSIEGGMPHGNGIRTGNLYLGNQPAGTYKYVITLPSAWMGPSIVWGTY</sequence>
<evidence type="ECO:0000256" key="1">
    <source>
        <dbReference type="SAM" id="SignalP"/>
    </source>
</evidence>
<protein>
    <submittedName>
        <fullName evidence="2">Uncharacterized protein</fullName>
    </submittedName>
</protein>
<dbReference type="Proteomes" id="UP000261905">
    <property type="component" value="Unassembled WGS sequence"/>
</dbReference>
<keyword evidence="1" id="KW-0732">Signal</keyword>
<proteinExistence type="predicted"/>
<dbReference type="RefSeq" id="WP_116046041.1">
    <property type="nucleotide sequence ID" value="NZ_QUBQ01000002.1"/>
</dbReference>
<comment type="caution">
    <text evidence="2">The sequence shown here is derived from an EMBL/GenBank/DDBJ whole genome shotgun (WGS) entry which is preliminary data.</text>
</comment>